<dbReference type="Pfam" id="PF01179">
    <property type="entry name" value="Cu_amine_oxid"/>
    <property type="match status" value="1"/>
</dbReference>
<keyword evidence="7 10" id="KW-0186">Copper</keyword>
<reference evidence="12 13" key="1">
    <citation type="submission" date="2018-09" db="EMBL/GenBank/DDBJ databases">
        <title>Genomic investigation of the strawberry pathogen Phytophthora fragariae indicates pathogenicity is determined by transcriptional variation in three key races.</title>
        <authorList>
            <person name="Adams T.M."/>
            <person name="Armitage A.D."/>
            <person name="Sobczyk M.K."/>
            <person name="Bates H.J."/>
            <person name="Dunwell J.M."/>
            <person name="Nellist C.F."/>
            <person name="Harrison R.J."/>
        </authorList>
    </citation>
    <scope>NUCLEOTIDE SEQUENCE [LARGE SCALE GENOMIC DNA]</scope>
    <source>
        <strain evidence="12 13">BC-23</strain>
    </source>
</reference>
<evidence type="ECO:0000313" key="12">
    <source>
        <dbReference type="EMBL" id="KAE9215900.1"/>
    </source>
</evidence>
<comment type="similarity">
    <text evidence="2 10">Belongs to the copper/topaquinone oxidase family.</text>
</comment>
<dbReference type="PANTHER" id="PTHR10638:SF86">
    <property type="entry name" value="COPPER AMINE OXIDASE 1-RELATED"/>
    <property type="match status" value="1"/>
</dbReference>
<evidence type="ECO:0000256" key="8">
    <source>
        <dbReference type="PIRSR" id="PIRSR600269-50"/>
    </source>
</evidence>
<gene>
    <name evidence="12" type="ORF">PF004_g14607</name>
</gene>
<evidence type="ECO:0000256" key="1">
    <source>
        <dbReference type="ARBA" id="ARBA00001935"/>
    </source>
</evidence>
<comment type="caution">
    <text evidence="12">The sequence shown here is derived from an EMBL/GenBank/DDBJ whole genome shotgun (WGS) entry which is preliminary data.</text>
</comment>
<evidence type="ECO:0000256" key="3">
    <source>
        <dbReference type="ARBA" id="ARBA00011738"/>
    </source>
</evidence>
<accession>A0A6G0NNP7</accession>
<evidence type="ECO:0000313" key="13">
    <source>
        <dbReference type="Proteomes" id="UP000476176"/>
    </source>
</evidence>
<comment type="subunit">
    <text evidence="3">Homodimer.</text>
</comment>
<evidence type="ECO:0000256" key="10">
    <source>
        <dbReference type="RuleBase" id="RU000672"/>
    </source>
</evidence>
<feature type="domain" description="Copper amine oxidase catalytic" evidence="11">
    <location>
        <begin position="139"/>
        <end position="270"/>
    </location>
</feature>
<dbReference type="InterPro" id="IPR000269">
    <property type="entry name" value="Cu_amine_oxidase"/>
</dbReference>
<dbReference type="InterPro" id="IPR016182">
    <property type="entry name" value="Cu_amine_oxidase_N-reg"/>
</dbReference>
<proteinExistence type="inferred from homology"/>
<dbReference type="GO" id="GO:0005507">
    <property type="term" value="F:copper ion binding"/>
    <property type="evidence" value="ECO:0007669"/>
    <property type="project" value="InterPro"/>
</dbReference>
<dbReference type="GO" id="GO:0008131">
    <property type="term" value="F:primary methylamine oxidase activity"/>
    <property type="evidence" value="ECO:0007669"/>
    <property type="project" value="InterPro"/>
</dbReference>
<dbReference type="AlphaFoldDB" id="A0A6G0NNP7"/>
<dbReference type="Gene3D" id="3.10.450.40">
    <property type="match status" value="1"/>
</dbReference>
<comment type="cofactor">
    <cofactor evidence="10">
        <name>Cu cation</name>
        <dbReference type="ChEBI" id="CHEBI:23378"/>
    </cofactor>
    <text evidence="10">Contains 1 topaquinone per subunit.</text>
</comment>
<evidence type="ECO:0000256" key="2">
    <source>
        <dbReference type="ARBA" id="ARBA00007983"/>
    </source>
</evidence>
<dbReference type="Gene3D" id="2.70.98.20">
    <property type="entry name" value="Copper amine oxidase, catalytic domain"/>
    <property type="match status" value="1"/>
</dbReference>
<name>A0A6G0NNP7_9STRA</name>
<dbReference type="SUPFAM" id="SSF49998">
    <property type="entry name" value="Amine oxidase catalytic domain"/>
    <property type="match status" value="1"/>
</dbReference>
<keyword evidence="5 8" id="KW-0801">TPQ</keyword>
<evidence type="ECO:0000256" key="5">
    <source>
        <dbReference type="ARBA" id="ARBA00022772"/>
    </source>
</evidence>
<dbReference type="EC" id="1.4.3.-" evidence="10"/>
<dbReference type="Proteomes" id="UP000476176">
    <property type="component" value="Unassembled WGS sequence"/>
</dbReference>
<evidence type="ECO:0000256" key="6">
    <source>
        <dbReference type="ARBA" id="ARBA00023002"/>
    </source>
</evidence>
<dbReference type="GO" id="GO:0048038">
    <property type="term" value="F:quinone binding"/>
    <property type="evidence" value="ECO:0007669"/>
    <property type="project" value="InterPro"/>
</dbReference>
<keyword evidence="6 10" id="KW-0560">Oxidoreductase</keyword>
<dbReference type="PANTHER" id="PTHR10638">
    <property type="entry name" value="COPPER AMINE OXIDASE"/>
    <property type="match status" value="1"/>
</dbReference>
<evidence type="ECO:0000256" key="4">
    <source>
        <dbReference type="ARBA" id="ARBA00022723"/>
    </source>
</evidence>
<dbReference type="InterPro" id="IPR036460">
    <property type="entry name" value="Cu_amine_oxidase_C_sf"/>
</dbReference>
<dbReference type="SUPFAM" id="SSF54416">
    <property type="entry name" value="Amine oxidase N-terminal region"/>
    <property type="match status" value="1"/>
</dbReference>
<dbReference type="GO" id="GO:0009308">
    <property type="term" value="P:amine metabolic process"/>
    <property type="evidence" value="ECO:0007669"/>
    <property type="project" value="UniProtKB-UniRule"/>
</dbReference>
<comment type="PTM">
    <text evidence="9 10">Topaquinone (TPQ) is generated by copper-dependent autoxidation of a specific tyrosyl residue.</text>
</comment>
<dbReference type="InterPro" id="IPR015798">
    <property type="entry name" value="Cu_amine_oxidase_C"/>
</dbReference>
<protein>
    <recommendedName>
        <fullName evidence="10">Amine oxidase</fullName>
        <ecNumber evidence="10">1.4.3.-</ecNumber>
    </recommendedName>
</protein>
<evidence type="ECO:0000256" key="7">
    <source>
        <dbReference type="ARBA" id="ARBA00023008"/>
    </source>
</evidence>
<sequence length="289" mass="33023">MIKEAELDPKADGQIPILAQDYLDGDSICKGEPVYVSALVKRGTTDVDMDENVHIMYGHPIDGLVAHVDLTNRKLLKLVDTDHTHIPMESGDYLDPKVTGTTHNCMKPQHIKQPGGGRQLHRRGQHLVVPDLGDPRRLHGREGLTLHDISSSDRGRKRKILNRASVTAEMVVPYGEPSPTHYWQNYFDAGDIHYLDATVVDDFYEPFVIKNATFMYEEDFGTLWKHTDVLASPPTGTMRRQHRFVVSFFVTVGSYRYGFYWYFYLDGRDELDCGHGYQMDCGHDYQMDD</sequence>
<evidence type="ECO:0000256" key="9">
    <source>
        <dbReference type="PIRSR" id="PIRSR600269-51"/>
    </source>
</evidence>
<dbReference type="EMBL" id="QXGC01000940">
    <property type="protein sequence ID" value="KAE9215900.1"/>
    <property type="molecule type" value="Genomic_DNA"/>
</dbReference>
<evidence type="ECO:0000259" key="11">
    <source>
        <dbReference type="Pfam" id="PF01179"/>
    </source>
</evidence>
<feature type="active site" description="Schiff-base intermediate with substrate; via topaquinone" evidence="8">
    <location>
        <position position="255"/>
    </location>
</feature>
<keyword evidence="4 10" id="KW-0479">Metal-binding</keyword>
<feature type="modified residue" description="2',4',5'-topaquinone" evidence="9">
    <location>
        <position position="255"/>
    </location>
</feature>
<feature type="active site" description="Proton acceptor" evidence="8">
    <location>
        <position position="188"/>
    </location>
</feature>
<organism evidence="12 13">
    <name type="scientific">Phytophthora fragariae</name>
    <dbReference type="NCBI Taxonomy" id="53985"/>
    <lineage>
        <taxon>Eukaryota</taxon>
        <taxon>Sar</taxon>
        <taxon>Stramenopiles</taxon>
        <taxon>Oomycota</taxon>
        <taxon>Peronosporomycetes</taxon>
        <taxon>Peronosporales</taxon>
        <taxon>Peronosporaceae</taxon>
        <taxon>Phytophthora</taxon>
    </lineage>
</organism>
<comment type="cofactor">
    <cofactor evidence="1">
        <name>Cu cation</name>
        <dbReference type="ChEBI" id="CHEBI:23378"/>
    </cofactor>
</comment>